<evidence type="ECO:0000313" key="1">
    <source>
        <dbReference type="EMBL" id="CCF43956.1"/>
    </source>
</evidence>
<dbReference type="Proteomes" id="UP000007174">
    <property type="component" value="Unassembled WGS sequence"/>
</dbReference>
<reference evidence="2" key="1">
    <citation type="journal article" date="2012" name="Nat. Genet.">
        <title>Lifestyle transitions in plant pathogenic Colletotrichum fungi deciphered by genome and transcriptome analyses.</title>
        <authorList>
            <person name="O'Connell R.J."/>
            <person name="Thon M.R."/>
            <person name="Hacquard S."/>
            <person name="Amyotte S.G."/>
            <person name="Kleemann J."/>
            <person name="Torres M.F."/>
            <person name="Damm U."/>
            <person name="Buiate E.A."/>
            <person name="Epstein L."/>
            <person name="Alkan N."/>
            <person name="Altmueller J."/>
            <person name="Alvarado-Balderrama L."/>
            <person name="Bauser C.A."/>
            <person name="Becker C."/>
            <person name="Birren B.W."/>
            <person name="Chen Z."/>
            <person name="Choi J."/>
            <person name="Crouch J.A."/>
            <person name="Duvick J.P."/>
            <person name="Farman M.A."/>
            <person name="Gan P."/>
            <person name="Heiman D."/>
            <person name="Henrissat B."/>
            <person name="Howard R.J."/>
            <person name="Kabbage M."/>
            <person name="Koch C."/>
            <person name="Kracher B."/>
            <person name="Kubo Y."/>
            <person name="Law A.D."/>
            <person name="Lebrun M.-H."/>
            <person name="Lee Y.-H."/>
            <person name="Miyara I."/>
            <person name="Moore N."/>
            <person name="Neumann U."/>
            <person name="Nordstroem K."/>
            <person name="Panaccione D.G."/>
            <person name="Panstruga R."/>
            <person name="Place M."/>
            <person name="Proctor R.H."/>
            <person name="Prusky D."/>
            <person name="Rech G."/>
            <person name="Reinhardt R."/>
            <person name="Rollins J.A."/>
            <person name="Rounsley S."/>
            <person name="Schardl C.L."/>
            <person name="Schwartz D.C."/>
            <person name="Shenoy N."/>
            <person name="Shirasu K."/>
            <person name="Sikhakolli U.R."/>
            <person name="Stueber K."/>
            <person name="Sukno S.A."/>
            <person name="Sweigard J.A."/>
            <person name="Takano Y."/>
            <person name="Takahara H."/>
            <person name="Trail F."/>
            <person name="van der Does H.C."/>
            <person name="Voll L.M."/>
            <person name="Will I."/>
            <person name="Young S."/>
            <person name="Zeng Q."/>
            <person name="Zhang J."/>
            <person name="Zhou S."/>
            <person name="Dickman M.B."/>
            <person name="Schulze-Lefert P."/>
            <person name="Ver Loren van Themaat E."/>
            <person name="Ma L.-J."/>
            <person name="Vaillancourt L.J."/>
        </authorList>
    </citation>
    <scope>NUCLEOTIDE SEQUENCE [LARGE SCALE GENOMIC DNA]</scope>
    <source>
        <strain evidence="2">IMI 349063</strain>
    </source>
</reference>
<evidence type="ECO:0000313" key="2">
    <source>
        <dbReference type="Proteomes" id="UP000007174"/>
    </source>
</evidence>
<protein>
    <submittedName>
        <fullName evidence="1">Uncharacterized protein</fullName>
    </submittedName>
</protein>
<proteinExistence type="predicted"/>
<dbReference type="HOGENOM" id="CLU_2775807_0_0_1"/>
<dbReference type="AlphaFoldDB" id="H1VUP7"/>
<accession>H1VUP7</accession>
<dbReference type="EMBL" id="CACQ02006512">
    <property type="protein sequence ID" value="CCF43956.1"/>
    <property type="molecule type" value="Genomic_DNA"/>
</dbReference>
<organism evidence="1 2">
    <name type="scientific">Colletotrichum higginsianum (strain IMI 349063)</name>
    <name type="common">Crucifer anthracnose fungus</name>
    <dbReference type="NCBI Taxonomy" id="759273"/>
    <lineage>
        <taxon>Eukaryota</taxon>
        <taxon>Fungi</taxon>
        <taxon>Dikarya</taxon>
        <taxon>Ascomycota</taxon>
        <taxon>Pezizomycotina</taxon>
        <taxon>Sordariomycetes</taxon>
        <taxon>Hypocreomycetidae</taxon>
        <taxon>Glomerellales</taxon>
        <taxon>Glomerellaceae</taxon>
        <taxon>Colletotrichum</taxon>
        <taxon>Colletotrichum destructivum species complex</taxon>
    </lineage>
</organism>
<sequence length="69" mass="7847">MSRTIWVSLELQKSFRTTSYLNHWEEFGGSGFGSGESTSRVVRSASAEKTGRPRLFLVCRGNEYHTSSW</sequence>
<gene>
    <name evidence="1" type="ORF">CH063_03202</name>
</gene>
<name>H1VUP7_COLHI</name>